<dbReference type="EMBL" id="AACGFG010000071">
    <property type="protein sequence ID" value="EAK4359242.1"/>
    <property type="molecule type" value="Genomic_DNA"/>
</dbReference>
<dbReference type="EMBL" id="AACDUL010000002">
    <property type="protein sequence ID" value="EAK1508994.1"/>
    <property type="molecule type" value="Genomic_DNA"/>
</dbReference>
<reference evidence="3 7" key="2">
    <citation type="submission" date="2018-06" db="EMBL/GenBank/DDBJ databases">
        <authorList>
            <consortium name="NARMS: The National Antimicrobial Resistance Monitoring System"/>
        </authorList>
    </citation>
    <scope>NUCLEOTIDE SEQUENCE [LARGE SCALE GENOMIC DNA]</scope>
    <source>
        <strain evidence="5 9">CVM N17C171</strain>
        <strain evidence="3 7">FSIS11807978</strain>
        <strain evidence="4 8">FSIS1711007</strain>
    </source>
</reference>
<gene>
    <name evidence="4" type="ORF">B9Q54_01860</name>
    <name evidence="2" type="ORF">C6T04_02640</name>
    <name evidence="3" type="ORF">C6T04_10120</name>
    <name evidence="1" type="ORF">CJD00_01685</name>
    <name evidence="5" type="ORF">DYU70_05040</name>
</gene>
<evidence type="ECO:0000313" key="5">
    <source>
        <dbReference type="EMBL" id="EAL9204523.1"/>
    </source>
</evidence>
<evidence type="ECO:0000313" key="1">
    <source>
        <dbReference type="EMBL" id="EAK1508994.1"/>
    </source>
</evidence>
<evidence type="ECO:0000313" key="4">
    <source>
        <dbReference type="EMBL" id="EAK5103025.1"/>
    </source>
</evidence>
<evidence type="ECO:0000313" key="7">
    <source>
        <dbReference type="Proteomes" id="UP000365807"/>
    </source>
</evidence>
<dbReference type="Proteomes" id="UP000365807">
    <property type="component" value="Unassembled WGS sequence"/>
</dbReference>
<dbReference type="AlphaFoldDB" id="A0A3Z8GX14"/>
<dbReference type="EMBL" id="AACSIE010000004">
    <property type="protein sequence ID" value="EAL9204523.1"/>
    <property type="molecule type" value="Genomic_DNA"/>
</dbReference>
<comment type="caution">
    <text evidence="3">The sequence shown here is derived from an EMBL/GenBank/DDBJ whole genome shotgun (WGS) entry which is preliminary data.</text>
</comment>
<sequence>MLYAVKGSPKNEGLVDITEINEMRGIKTEEIKAIETPNLSSFEIFYHYVLKNKNA</sequence>
<dbReference type="EMBL" id="AACGUZ010000002">
    <property type="protein sequence ID" value="EAK5103025.1"/>
    <property type="molecule type" value="Genomic_DNA"/>
</dbReference>
<dbReference type="EMBL" id="AACGFG010000003">
    <property type="protein sequence ID" value="EAK4357827.1"/>
    <property type="molecule type" value="Genomic_DNA"/>
</dbReference>
<dbReference type="Proteomes" id="UP000411403">
    <property type="component" value="Unassembled WGS sequence"/>
</dbReference>
<proteinExistence type="predicted"/>
<accession>A0A3Z8GX14</accession>
<evidence type="ECO:0000313" key="2">
    <source>
        <dbReference type="EMBL" id="EAK4357827.1"/>
    </source>
</evidence>
<evidence type="ECO:0000313" key="3">
    <source>
        <dbReference type="EMBL" id="EAK4359242.1"/>
    </source>
</evidence>
<evidence type="ECO:0000313" key="9">
    <source>
        <dbReference type="Proteomes" id="UP000411403"/>
    </source>
</evidence>
<evidence type="ECO:0000313" key="6">
    <source>
        <dbReference type="Proteomes" id="UP000361993"/>
    </source>
</evidence>
<dbReference type="Proteomes" id="UP000361993">
    <property type="component" value="Unassembled WGS sequence"/>
</dbReference>
<dbReference type="RefSeq" id="WP_100219628.1">
    <property type="nucleotide sequence ID" value="NZ_AANHVQ020000005.1"/>
</dbReference>
<organism evidence="3 7">
    <name type="scientific">Campylobacter coli</name>
    <dbReference type="NCBI Taxonomy" id="195"/>
    <lineage>
        <taxon>Bacteria</taxon>
        <taxon>Pseudomonadati</taxon>
        <taxon>Campylobacterota</taxon>
        <taxon>Epsilonproteobacteria</taxon>
        <taxon>Campylobacterales</taxon>
        <taxon>Campylobacteraceae</taxon>
        <taxon>Campylobacter</taxon>
    </lineage>
</organism>
<reference evidence="1 6" key="1">
    <citation type="submission" date="2018-05" db="EMBL/GenBank/DDBJ databases">
        <authorList>
            <consortium name="GenomeTrakr network: Whole genome sequencing for foodborne pathogen traceback"/>
        </authorList>
    </citation>
    <scope>NUCLEOTIDE SEQUENCE [LARGE SCALE GENOMIC DNA]</scope>
    <source>
        <strain evidence="1 6">NC_C6016</strain>
    </source>
</reference>
<dbReference type="Proteomes" id="UP000409545">
    <property type="component" value="Unassembled WGS sequence"/>
</dbReference>
<evidence type="ECO:0000313" key="8">
    <source>
        <dbReference type="Proteomes" id="UP000409545"/>
    </source>
</evidence>
<protein>
    <submittedName>
        <fullName evidence="3">Phosphoglycerate transporter</fullName>
    </submittedName>
</protein>
<name>A0A3Z8GX14_CAMCO</name>